<dbReference type="OrthoDB" id="9547406at2759"/>
<evidence type="ECO:0000313" key="5">
    <source>
        <dbReference type="Proteomes" id="UP000440578"/>
    </source>
</evidence>
<feature type="compositionally biased region" description="Polar residues" evidence="1">
    <location>
        <begin position="765"/>
        <end position="776"/>
    </location>
</feature>
<dbReference type="GO" id="GO:0032259">
    <property type="term" value="P:methylation"/>
    <property type="evidence" value="ECO:0007669"/>
    <property type="project" value="UniProtKB-KW"/>
</dbReference>
<dbReference type="SMART" id="SM00558">
    <property type="entry name" value="JmjC"/>
    <property type="match status" value="1"/>
</dbReference>
<dbReference type="GO" id="GO:0005634">
    <property type="term" value="C:nucleus"/>
    <property type="evidence" value="ECO:0007669"/>
    <property type="project" value="TreeGrafter"/>
</dbReference>
<dbReference type="GO" id="GO:0032454">
    <property type="term" value="F:histone H3K9 demethylase activity"/>
    <property type="evidence" value="ECO:0007669"/>
    <property type="project" value="TreeGrafter"/>
</dbReference>
<dbReference type="SMART" id="SM00545">
    <property type="entry name" value="JmjN"/>
    <property type="match status" value="1"/>
</dbReference>
<dbReference type="Pfam" id="PF02375">
    <property type="entry name" value="JmjN"/>
    <property type="match status" value="1"/>
</dbReference>
<dbReference type="Pfam" id="PF02373">
    <property type="entry name" value="JmjC"/>
    <property type="match status" value="1"/>
</dbReference>
<comment type="caution">
    <text evidence="4">The sequence shown here is derived from an EMBL/GenBank/DDBJ whole genome shotgun (WGS) entry which is preliminary data.</text>
</comment>
<feature type="region of interest" description="Disordered" evidence="1">
    <location>
        <begin position="548"/>
        <end position="584"/>
    </location>
</feature>
<feature type="region of interest" description="Disordered" evidence="1">
    <location>
        <begin position="355"/>
        <end position="377"/>
    </location>
</feature>
<dbReference type="InterPro" id="IPR003347">
    <property type="entry name" value="JmjC_dom"/>
</dbReference>
<feature type="region of interest" description="Disordered" evidence="1">
    <location>
        <begin position="1008"/>
        <end position="1056"/>
    </location>
</feature>
<dbReference type="PROSITE" id="PS51184">
    <property type="entry name" value="JMJC"/>
    <property type="match status" value="1"/>
</dbReference>
<evidence type="ECO:0000313" key="4">
    <source>
        <dbReference type="EMBL" id="KAF0307664.1"/>
    </source>
</evidence>
<dbReference type="SUPFAM" id="SSF51197">
    <property type="entry name" value="Clavaminate synthase-like"/>
    <property type="match status" value="1"/>
</dbReference>
<evidence type="ECO:0000259" key="2">
    <source>
        <dbReference type="PROSITE" id="PS51183"/>
    </source>
</evidence>
<dbReference type="PANTHER" id="PTHR10694">
    <property type="entry name" value="LYSINE-SPECIFIC DEMETHYLASE"/>
    <property type="match status" value="1"/>
</dbReference>
<feature type="compositionally biased region" description="Basic and acidic residues" evidence="1">
    <location>
        <begin position="1039"/>
        <end position="1048"/>
    </location>
</feature>
<dbReference type="AlphaFoldDB" id="A0A6A4WV23"/>
<dbReference type="PANTHER" id="PTHR10694:SF129">
    <property type="entry name" value="LYSINE-SPECIFIC DEMETHYLASE 4B-RELATED"/>
    <property type="match status" value="1"/>
</dbReference>
<dbReference type="GO" id="GO:0008168">
    <property type="term" value="F:methyltransferase activity"/>
    <property type="evidence" value="ECO:0007669"/>
    <property type="project" value="UniProtKB-KW"/>
</dbReference>
<dbReference type="Gene3D" id="2.60.120.650">
    <property type="entry name" value="Cupin"/>
    <property type="match status" value="1"/>
</dbReference>
<dbReference type="GO" id="GO:0000785">
    <property type="term" value="C:chromatin"/>
    <property type="evidence" value="ECO:0007669"/>
    <property type="project" value="TreeGrafter"/>
</dbReference>
<feature type="domain" description="JmjC" evidence="3">
    <location>
        <begin position="111"/>
        <end position="277"/>
    </location>
</feature>
<feature type="compositionally biased region" description="Basic and acidic residues" evidence="1">
    <location>
        <begin position="548"/>
        <end position="560"/>
    </location>
</feature>
<keyword evidence="5" id="KW-1185">Reference proteome</keyword>
<dbReference type="PROSITE" id="PS51183">
    <property type="entry name" value="JMJN"/>
    <property type="match status" value="1"/>
</dbReference>
<feature type="domain" description="JmjN" evidence="2">
    <location>
        <begin position="10"/>
        <end position="52"/>
    </location>
</feature>
<feature type="region of interest" description="Disordered" evidence="1">
    <location>
        <begin position="501"/>
        <end position="533"/>
    </location>
</feature>
<name>A0A6A4WV23_AMPAM</name>
<keyword evidence="4" id="KW-0489">Methyltransferase</keyword>
<feature type="region of interest" description="Disordered" evidence="1">
    <location>
        <begin position="841"/>
        <end position="866"/>
    </location>
</feature>
<keyword evidence="4" id="KW-0808">Transferase</keyword>
<feature type="region of interest" description="Disordered" evidence="1">
    <location>
        <begin position="749"/>
        <end position="785"/>
    </location>
</feature>
<dbReference type="GO" id="GO:0010468">
    <property type="term" value="P:regulation of gene expression"/>
    <property type="evidence" value="ECO:0007669"/>
    <property type="project" value="TreeGrafter"/>
</dbReference>
<feature type="region of interest" description="Disordered" evidence="1">
    <location>
        <begin position="882"/>
        <end position="932"/>
    </location>
</feature>
<reference evidence="4 5" key="1">
    <citation type="submission" date="2019-07" db="EMBL/GenBank/DDBJ databases">
        <title>Draft genome assembly of a fouling barnacle, Amphibalanus amphitrite (Darwin, 1854): The first reference genome for Thecostraca.</title>
        <authorList>
            <person name="Kim W."/>
        </authorList>
    </citation>
    <scope>NUCLEOTIDE SEQUENCE [LARGE SCALE GENOMIC DNA]</scope>
    <source>
        <strain evidence="4">SNU_AA5</strain>
        <tissue evidence="4">Soma without cirri and trophi</tissue>
    </source>
</reference>
<dbReference type="EMBL" id="VIIS01000553">
    <property type="protein sequence ID" value="KAF0307664.1"/>
    <property type="molecule type" value="Genomic_DNA"/>
</dbReference>
<gene>
    <name evidence="4" type="primary">Kdm4B_0</name>
    <name evidence="4" type="ORF">FJT64_021028</name>
</gene>
<proteinExistence type="predicted"/>
<protein>
    <submittedName>
        <fullName evidence="4">Putative lysine-specific demethylase 4B</fullName>
    </submittedName>
</protein>
<dbReference type="GO" id="GO:0051864">
    <property type="term" value="F:histone H3K36 demethylase activity"/>
    <property type="evidence" value="ECO:0007669"/>
    <property type="project" value="TreeGrafter"/>
</dbReference>
<evidence type="ECO:0000259" key="3">
    <source>
        <dbReference type="PROSITE" id="PS51184"/>
    </source>
</evidence>
<evidence type="ECO:0000256" key="1">
    <source>
        <dbReference type="SAM" id="MobiDB-lite"/>
    </source>
</evidence>
<feature type="region of interest" description="Disordered" evidence="1">
    <location>
        <begin position="403"/>
        <end position="448"/>
    </location>
</feature>
<organism evidence="4 5">
    <name type="scientific">Amphibalanus amphitrite</name>
    <name type="common">Striped barnacle</name>
    <name type="synonym">Balanus amphitrite</name>
    <dbReference type="NCBI Taxonomy" id="1232801"/>
    <lineage>
        <taxon>Eukaryota</taxon>
        <taxon>Metazoa</taxon>
        <taxon>Ecdysozoa</taxon>
        <taxon>Arthropoda</taxon>
        <taxon>Crustacea</taxon>
        <taxon>Multicrustacea</taxon>
        <taxon>Cirripedia</taxon>
        <taxon>Thoracica</taxon>
        <taxon>Thoracicalcarea</taxon>
        <taxon>Balanomorpha</taxon>
        <taxon>Balanoidea</taxon>
        <taxon>Balanidae</taxon>
        <taxon>Amphibalaninae</taxon>
        <taxon>Amphibalanus</taxon>
    </lineage>
</organism>
<dbReference type="Proteomes" id="UP000440578">
    <property type="component" value="Unassembled WGS sequence"/>
</dbReference>
<sequence>MAFSEAIPEIMVFRPTYEEFKDFSKYIEYIESQGAHKAGVAKVVTGRLGAYSQVNVLRSRLSVTEFRALADGRHYRAPPHDDFADLERRYWKNVTYVSPIYGADVCGSLTDPDCDVWSINRLGTILDYVDEDYGLSIAGVNTAYLYFGMWKTTFAWHTEDMDLYSINYLHYGAPKSWYAVPPAHGWRLEQLAAAMFPTESRQCPAFLRHKSILLSPQLLKKHGVPFNRITQEAGDIMITFPYGYHSGYNHGFNCAESTNFASPRWVEYGKRATLCYCKDDMVRINMDTFVKRLQPERYEQWLKGEDIGPHPERPDIMVPSHPGIADRPPAILEPGVEEGAEAPLDASAGLHKRHPIHERTGGDLNDDAGSTCSPPPADVADVPMDYDQLLALQDVYLKAGVTDDEDELDLPPLGPGRGRRRPVSDSDDDYMACVERKHRKRRKAEEKRLLRERQCKRRKANKPVGAEYTSSEEEMLADAVKSEPMVPQVGKRRRKSIVKTEVNAEGDPSTEIDSMAIKSEPGPSGITTSKRARQKVKQGIKKEVKLKVEEDSEADVKSESESEGDSGEEYRPSCAVKTGVGGGKRTINLRHQPAPKAQHTDDTLIPDHVFEERQRKFLENLFVSVVGWLRENDSLERWKAHQLPSATNETPEKDAATSQTQTANRLMKEVKLSAFNIRLIKLLQKECLRCNAPGISELRAERRAKKQAEEAARMEEARKAEAARIEELMAEAARAEAARLEAAKAASEASLQDSAGADNSGSSSVTPDSANDTAQPAASLGAGKTGNGAVSGVSASLGNVKKALATKLLNKRAAAVPGGANGQQPSLNGKTIVIVGRTDGVSASPQRGQAPAGRKANATPQPPRALSVQEARRYLQLVKARMAGEQGRPTPAPQRSAAENQPSAAAIRPQQVPTAPRTAPRPPTAQRPQLPSIQTLKDGIVQKLTATQLAQLSSVTVLQVGTASSAASNYQNSAPVYYRPAEPANYQSTTSANYQTPTPVGHYYTDEPIGYRSRAPSRPQHEGWAQHKAANSSGPIRPGDSRVPKKGESVTALHPDGTYRRGIVERRIERSTFTEMSGNILCQLPEVGAPLLLRAPADSEPVPVTYVTRRCFVEYQVSFRDGNPSVWVPSGKVIRQRTLLN</sequence>
<feature type="compositionally biased region" description="Low complexity" evidence="1">
    <location>
        <begin position="749"/>
        <end position="764"/>
    </location>
</feature>
<dbReference type="InterPro" id="IPR003349">
    <property type="entry name" value="JmjN"/>
</dbReference>
<accession>A0A6A4WV23</accession>